<keyword evidence="4 9" id="KW-0808">Transferase</keyword>
<dbReference type="RefSeq" id="WP_206657526.1">
    <property type="nucleotide sequence ID" value="NZ_CP071182.1"/>
</dbReference>
<name>A0A9X7W0J2_9BACL</name>
<dbReference type="InterPro" id="IPR049874">
    <property type="entry name" value="ROK_cs"/>
</dbReference>
<dbReference type="GO" id="GO:0005524">
    <property type="term" value="F:ATP binding"/>
    <property type="evidence" value="ECO:0007669"/>
    <property type="project" value="UniProtKB-KW"/>
</dbReference>
<dbReference type="GO" id="GO:0004340">
    <property type="term" value="F:glucokinase activity"/>
    <property type="evidence" value="ECO:0007669"/>
    <property type="project" value="UniProtKB-EC"/>
</dbReference>
<protein>
    <recommendedName>
        <fullName evidence="3">Glucokinase</fullName>
        <ecNumber evidence="2">2.7.1.2</ecNumber>
    </recommendedName>
    <alternativeName>
        <fullName evidence="8">Glucose kinase</fullName>
    </alternativeName>
</protein>
<evidence type="ECO:0000256" key="2">
    <source>
        <dbReference type="ARBA" id="ARBA00012323"/>
    </source>
</evidence>
<keyword evidence="6" id="KW-0418">Kinase</keyword>
<keyword evidence="5" id="KW-0547">Nucleotide-binding</keyword>
<dbReference type="AlphaFoldDB" id="A0A9X7W0J2"/>
<evidence type="ECO:0000256" key="8">
    <source>
        <dbReference type="ARBA" id="ARBA00032386"/>
    </source>
</evidence>
<dbReference type="KEGG" id="afx:JZ786_04075"/>
<evidence type="ECO:0000256" key="5">
    <source>
        <dbReference type="ARBA" id="ARBA00022741"/>
    </source>
</evidence>
<evidence type="ECO:0000256" key="3">
    <source>
        <dbReference type="ARBA" id="ARBA00014701"/>
    </source>
</evidence>
<proteinExistence type="inferred from homology"/>
<evidence type="ECO:0000313" key="9">
    <source>
        <dbReference type="EMBL" id="QSO48190.1"/>
    </source>
</evidence>
<accession>A0A9X7W0J2</accession>
<reference evidence="9 10" key="1">
    <citation type="submission" date="2021-02" db="EMBL/GenBank/DDBJ databases">
        <title>Alicyclobacillus curvatus sp. nov. and Alicyclobacillus mengziensis sp. nov., two acidophilic bacteria isolated from acid mine drainage.</title>
        <authorList>
            <person name="Huang Y."/>
        </authorList>
    </citation>
    <scope>NUCLEOTIDE SEQUENCE [LARGE SCALE GENOMIC DNA]</scope>
    <source>
        <strain evidence="9 10">S30H14</strain>
    </source>
</reference>
<dbReference type="Pfam" id="PF00480">
    <property type="entry name" value="ROK"/>
    <property type="match status" value="1"/>
</dbReference>
<dbReference type="SUPFAM" id="SSF53067">
    <property type="entry name" value="Actin-like ATPase domain"/>
    <property type="match status" value="1"/>
</dbReference>
<dbReference type="PROSITE" id="PS01125">
    <property type="entry name" value="ROK"/>
    <property type="match status" value="1"/>
</dbReference>
<keyword evidence="10" id="KW-1185">Reference proteome</keyword>
<evidence type="ECO:0000256" key="7">
    <source>
        <dbReference type="ARBA" id="ARBA00022840"/>
    </source>
</evidence>
<dbReference type="Proteomes" id="UP000663505">
    <property type="component" value="Chromosome"/>
</dbReference>
<gene>
    <name evidence="9" type="ORF">JZ786_04075</name>
</gene>
<evidence type="ECO:0000313" key="10">
    <source>
        <dbReference type="Proteomes" id="UP000663505"/>
    </source>
</evidence>
<dbReference type="InterPro" id="IPR043129">
    <property type="entry name" value="ATPase_NBD"/>
</dbReference>
<sequence>MDAWFGIDIGGTSVKTALVDSQGTILVQQSFDTGDNRGENFIAVRIAQVLSELKDKLTKNGQDNLEVRGAGVGIPGFLDLDTGMVAEAVNLGWVNVPFQRMLEDQIGIPVSMENDANLAALGEAFAGAGAGHRVVLCATVGTGIGGGIVVDGVLHRGVNGMAGEIGHLVVQREGGVPCNCGHNGCLETLASATAIVRTAREQQAKGKLPQDTPIIEAKDVFDLADSGHATARQVIADAAEWLGYGLSLAAITLNPDVIVIGGGVSKANERFLVPMQRAFERYSLSRVSEVAHVRAATLSNDAGVIGAARLAQQQALA</sequence>
<evidence type="ECO:0000256" key="4">
    <source>
        <dbReference type="ARBA" id="ARBA00022679"/>
    </source>
</evidence>
<evidence type="ECO:0000256" key="6">
    <source>
        <dbReference type="ARBA" id="ARBA00022777"/>
    </source>
</evidence>
<comment type="similarity">
    <text evidence="1">Belongs to the ROK (NagC/XylR) family.</text>
</comment>
<organism evidence="9 10">
    <name type="scientific">Alicyclobacillus mengziensis</name>
    <dbReference type="NCBI Taxonomy" id="2931921"/>
    <lineage>
        <taxon>Bacteria</taxon>
        <taxon>Bacillati</taxon>
        <taxon>Bacillota</taxon>
        <taxon>Bacilli</taxon>
        <taxon>Bacillales</taxon>
        <taxon>Alicyclobacillaceae</taxon>
        <taxon>Alicyclobacillus</taxon>
    </lineage>
</organism>
<keyword evidence="7" id="KW-0067">ATP-binding</keyword>
<dbReference type="EC" id="2.7.1.2" evidence="2"/>
<dbReference type="NCBIfam" id="TIGR00744">
    <property type="entry name" value="ROK_glcA_fam"/>
    <property type="match status" value="1"/>
</dbReference>
<dbReference type="GO" id="GO:0006096">
    <property type="term" value="P:glycolytic process"/>
    <property type="evidence" value="ECO:0007669"/>
    <property type="project" value="InterPro"/>
</dbReference>
<dbReference type="PANTHER" id="PTHR18964:SF149">
    <property type="entry name" value="BIFUNCTIONAL UDP-N-ACETYLGLUCOSAMINE 2-EPIMERASE_N-ACETYLMANNOSAMINE KINASE"/>
    <property type="match status" value="1"/>
</dbReference>
<dbReference type="Gene3D" id="3.30.420.40">
    <property type="match status" value="2"/>
</dbReference>
<evidence type="ECO:0000256" key="1">
    <source>
        <dbReference type="ARBA" id="ARBA00006479"/>
    </source>
</evidence>
<dbReference type="GO" id="GO:0005737">
    <property type="term" value="C:cytoplasm"/>
    <property type="evidence" value="ECO:0007669"/>
    <property type="project" value="InterPro"/>
</dbReference>
<dbReference type="InterPro" id="IPR000600">
    <property type="entry name" value="ROK"/>
</dbReference>
<dbReference type="InterPro" id="IPR004654">
    <property type="entry name" value="ROK_glcA"/>
</dbReference>
<dbReference type="EMBL" id="CP071182">
    <property type="protein sequence ID" value="QSO48190.1"/>
    <property type="molecule type" value="Genomic_DNA"/>
</dbReference>
<dbReference type="PANTHER" id="PTHR18964">
    <property type="entry name" value="ROK (REPRESSOR, ORF, KINASE) FAMILY"/>
    <property type="match status" value="1"/>
</dbReference>